<evidence type="ECO:0000259" key="3">
    <source>
        <dbReference type="Pfam" id="PF05303"/>
    </source>
</evidence>
<feature type="region of interest" description="Disordered" evidence="2">
    <location>
        <begin position="98"/>
        <end position="146"/>
    </location>
</feature>
<evidence type="ECO:0000256" key="2">
    <source>
        <dbReference type="SAM" id="MobiDB-lite"/>
    </source>
</evidence>
<dbReference type="PANTHER" id="PTHR18444">
    <property type="entry name" value="UPF0538 FAMILY MEMBER"/>
    <property type="match status" value="1"/>
</dbReference>
<comment type="similarity">
    <text evidence="1">Belongs to the UPF0538 family.</text>
</comment>
<dbReference type="Pfam" id="PF05303">
    <property type="entry name" value="GSKIP_dom"/>
    <property type="match status" value="1"/>
</dbReference>
<keyword evidence="5" id="KW-1185">Reference proteome</keyword>
<dbReference type="InterPro" id="IPR018794">
    <property type="entry name" value="UPF0538"/>
</dbReference>
<dbReference type="Gene3D" id="3.30.2280.10">
    <property type="entry name" value="Hypothetical protein (hspc210)"/>
    <property type="match status" value="1"/>
</dbReference>
<dbReference type="InterPro" id="IPR007967">
    <property type="entry name" value="GSKIP_dom"/>
</dbReference>
<dbReference type="InterPro" id="IPR023231">
    <property type="entry name" value="GSKIP_dom_sf"/>
</dbReference>
<reference evidence="4" key="1">
    <citation type="submission" date="2020-04" db="EMBL/GenBank/DDBJ databases">
        <title>Analysis of mating type loci in Filobasidium floriforme.</title>
        <authorList>
            <person name="Nowrousian M."/>
        </authorList>
    </citation>
    <scope>NUCLEOTIDE SEQUENCE</scope>
    <source>
        <strain evidence="4">CBS 6242</strain>
    </source>
</reference>
<name>A0A8K0JQI0_9TREE</name>
<protein>
    <recommendedName>
        <fullName evidence="3">GSKIP domain-containing protein</fullName>
    </recommendedName>
</protein>
<feature type="compositionally biased region" description="Basic and acidic residues" evidence="2">
    <location>
        <begin position="100"/>
        <end position="110"/>
    </location>
</feature>
<evidence type="ECO:0000313" key="4">
    <source>
        <dbReference type="EMBL" id="KAG7566911.1"/>
    </source>
</evidence>
<comment type="caution">
    <text evidence="4">The sequence shown here is derived from an EMBL/GenBank/DDBJ whole genome shotgun (WGS) entry which is preliminary data.</text>
</comment>
<accession>A0A8K0JQI0</accession>
<dbReference type="AlphaFoldDB" id="A0A8K0JQI0"/>
<organism evidence="4 5">
    <name type="scientific">Filobasidium floriforme</name>
    <dbReference type="NCBI Taxonomy" id="5210"/>
    <lineage>
        <taxon>Eukaryota</taxon>
        <taxon>Fungi</taxon>
        <taxon>Dikarya</taxon>
        <taxon>Basidiomycota</taxon>
        <taxon>Agaricomycotina</taxon>
        <taxon>Tremellomycetes</taxon>
        <taxon>Filobasidiales</taxon>
        <taxon>Filobasidiaceae</taxon>
        <taxon>Filobasidium</taxon>
    </lineage>
</organism>
<dbReference type="PANTHER" id="PTHR18444:SF9">
    <property type="entry name" value="UPF0538 PROTEIN C2ORF76"/>
    <property type="match status" value="1"/>
</dbReference>
<dbReference type="EMBL" id="JABELV010000018">
    <property type="protein sequence ID" value="KAG7566911.1"/>
    <property type="molecule type" value="Genomic_DNA"/>
</dbReference>
<feature type="domain" description="GSKIP" evidence="3">
    <location>
        <begin position="9"/>
        <end position="96"/>
    </location>
</feature>
<evidence type="ECO:0000256" key="1">
    <source>
        <dbReference type="ARBA" id="ARBA00007176"/>
    </source>
</evidence>
<proteinExistence type="inferred from homology"/>
<evidence type="ECO:0000313" key="5">
    <source>
        <dbReference type="Proteomes" id="UP000812966"/>
    </source>
</evidence>
<dbReference type="SUPFAM" id="SSF103107">
    <property type="entry name" value="Hypothetical protein c14orf129, hspc210"/>
    <property type="match status" value="1"/>
</dbReference>
<gene>
    <name evidence="4" type="ORF">FFLO_01290</name>
</gene>
<sequence>MTSSTSFFTTELKRALKENAFAIKSAETLPEKTADRACAKIVLLEEKEIQVELINDGFRVQGETKLYDTLDSLLLNVSPKSMEMVSQTLSSRLEGLIARRHSDSEDKTSPDVETEGEGERKVQAPPETSTASVIPSPHDPLSSERQPVTNATLTIRCIKSFEYRTEKNLVLKGLDLTTLTAGQLIEMCKQAIKTTPGFKPYKTVKLDTLKLYNQAHSHKTMNLIINLDNDEWILDDMEKTMEQHGALNETEYSLFSREAYDAFKANPTVRSRAVESPSSDEIAERDLRLLMVCRYGGIDL</sequence>
<dbReference type="Proteomes" id="UP000812966">
    <property type="component" value="Unassembled WGS sequence"/>
</dbReference>
<dbReference type="Pfam" id="PF10209">
    <property type="entry name" value="DUF2340"/>
    <property type="match status" value="1"/>
</dbReference>